<dbReference type="SUPFAM" id="SSF48350">
    <property type="entry name" value="GTPase activation domain, GAP"/>
    <property type="match status" value="1"/>
</dbReference>
<dbReference type="Proteomes" id="UP001642483">
    <property type="component" value="Unassembled WGS sequence"/>
</dbReference>
<gene>
    <name evidence="7" type="ORF">CVLEPA_LOCUS6058</name>
</gene>
<feature type="region of interest" description="Disordered" evidence="4">
    <location>
        <begin position="1005"/>
        <end position="1037"/>
    </location>
</feature>
<dbReference type="PROSITE" id="PS50238">
    <property type="entry name" value="RHOGAP"/>
    <property type="match status" value="1"/>
</dbReference>
<dbReference type="SUPFAM" id="SSF50044">
    <property type="entry name" value="SH3-domain"/>
    <property type="match status" value="1"/>
</dbReference>
<comment type="caution">
    <text evidence="7">The sequence shown here is derived from an EMBL/GenBank/DDBJ whole genome shotgun (WGS) entry which is preliminary data.</text>
</comment>
<keyword evidence="1 3" id="KW-0728">SH3 domain</keyword>
<feature type="compositionally biased region" description="Polar residues" evidence="4">
    <location>
        <begin position="571"/>
        <end position="589"/>
    </location>
</feature>
<feature type="compositionally biased region" description="Low complexity" evidence="4">
    <location>
        <begin position="621"/>
        <end position="635"/>
    </location>
</feature>
<dbReference type="InterPro" id="IPR008936">
    <property type="entry name" value="Rho_GTPase_activation_prot"/>
</dbReference>
<feature type="compositionally biased region" description="Basic residues" evidence="4">
    <location>
        <begin position="636"/>
        <end position="647"/>
    </location>
</feature>
<evidence type="ECO:0000256" key="2">
    <source>
        <dbReference type="ARBA" id="ARBA00022468"/>
    </source>
</evidence>
<feature type="compositionally biased region" description="Polar residues" evidence="4">
    <location>
        <begin position="1650"/>
        <end position="1661"/>
    </location>
</feature>
<feature type="region of interest" description="Disordered" evidence="4">
    <location>
        <begin position="1641"/>
        <end position="1661"/>
    </location>
</feature>
<feature type="compositionally biased region" description="Basic and acidic residues" evidence="4">
    <location>
        <begin position="608"/>
        <end position="620"/>
    </location>
</feature>
<dbReference type="PROSITE" id="PS50002">
    <property type="entry name" value="SH3"/>
    <property type="match status" value="1"/>
</dbReference>
<feature type="compositionally biased region" description="Polar residues" evidence="4">
    <location>
        <begin position="1471"/>
        <end position="1490"/>
    </location>
</feature>
<feature type="compositionally biased region" description="Polar residues" evidence="4">
    <location>
        <begin position="1019"/>
        <end position="1037"/>
    </location>
</feature>
<proteinExistence type="predicted"/>
<feature type="region of interest" description="Disordered" evidence="4">
    <location>
        <begin position="571"/>
        <end position="732"/>
    </location>
</feature>
<feature type="domain" description="Rho-GAP" evidence="6">
    <location>
        <begin position="322"/>
        <end position="530"/>
    </location>
</feature>
<feature type="compositionally biased region" description="Basic residues" evidence="4">
    <location>
        <begin position="1588"/>
        <end position="1601"/>
    </location>
</feature>
<name>A0ABP0FDS6_CLALP</name>
<dbReference type="Gene3D" id="2.30.30.40">
    <property type="entry name" value="SH3 Domains"/>
    <property type="match status" value="1"/>
</dbReference>
<keyword evidence="8" id="KW-1185">Reference proteome</keyword>
<evidence type="ECO:0000256" key="1">
    <source>
        <dbReference type="ARBA" id="ARBA00022443"/>
    </source>
</evidence>
<dbReference type="PANTHER" id="PTHR15729">
    <property type="entry name" value="CDC42 GTPASE-ACTIVATING PROTEIN"/>
    <property type="match status" value="1"/>
</dbReference>
<accession>A0ABP0FDS6</accession>
<feature type="region of interest" description="Disordered" evidence="4">
    <location>
        <begin position="1471"/>
        <end position="1493"/>
    </location>
</feature>
<dbReference type="PANTHER" id="PTHR15729:SF10">
    <property type="entry name" value="GTPASE-ACTIVATING PROTEIN CDGAPR"/>
    <property type="match status" value="1"/>
</dbReference>
<evidence type="ECO:0000313" key="7">
    <source>
        <dbReference type="EMBL" id="CAK8676605.1"/>
    </source>
</evidence>
<feature type="region of interest" description="Disordered" evidence="4">
    <location>
        <begin position="1270"/>
        <end position="1309"/>
    </location>
</feature>
<evidence type="ECO:0000259" key="5">
    <source>
        <dbReference type="PROSITE" id="PS50002"/>
    </source>
</evidence>
<feature type="region of interest" description="Disordered" evidence="4">
    <location>
        <begin position="867"/>
        <end position="906"/>
    </location>
</feature>
<feature type="compositionally biased region" description="Basic and acidic residues" evidence="4">
    <location>
        <begin position="1342"/>
        <end position="1354"/>
    </location>
</feature>
<dbReference type="InterPro" id="IPR051576">
    <property type="entry name" value="PX-Rho_GAP"/>
</dbReference>
<protein>
    <recommendedName>
        <fullName evidence="9">Rho GTPase-activating protein 32</fullName>
    </recommendedName>
</protein>
<feature type="compositionally biased region" description="Polar residues" evidence="4">
    <location>
        <begin position="1275"/>
        <end position="1291"/>
    </location>
</feature>
<feature type="region of interest" description="Disordered" evidence="4">
    <location>
        <begin position="1135"/>
        <end position="1157"/>
    </location>
</feature>
<dbReference type="InterPro" id="IPR001452">
    <property type="entry name" value="SH3_domain"/>
</dbReference>
<evidence type="ECO:0000313" key="8">
    <source>
        <dbReference type="Proteomes" id="UP001642483"/>
    </source>
</evidence>
<feature type="region of interest" description="Disordered" evidence="4">
    <location>
        <begin position="1"/>
        <end position="38"/>
    </location>
</feature>
<dbReference type="Pfam" id="PF14604">
    <property type="entry name" value="SH3_9"/>
    <property type="match status" value="1"/>
</dbReference>
<sequence length="1661" mass="186452">MMPFVTEPQNTPSSSKSRHSRVPSSSLLSARSLGTEDGLSESKFPRIEDCAHFHYENVYYGQIKVSFVDDSQDGIRINGSVTVEGLKPAFSVRIACKGNSWTVRRSLLHFEILDNWLHECVFVRKFSHLPVLQENVLEKGTLSEIQQKLRTYLTKLSSLTDKEVGGEQIFCAPVLHWLEADNHGRNLAPHALGDVADINIPAVAAARVVRRYQAHEEDELSLEVGDMVSIIEMGVSGWWRGKQGLKVGSFPSQCVRRINSATDVIGTHERPFSPPQYSALTTKPIARKHGKFMDFLRSFLDTRPSKAHLKQKGILRERVFGCDIGELLHRTGEDIPSVVSDCTKFVEQHGVVDGIYRISGVASHIRHLRYEFDSDRRPNLEKDIVGLPKTGRVPGMSRDGNLVCDPHSVAGLCKLYFRELPNPLLTYQLYNRFASAVTDFEAEERLLKVHDVMQQLPPPHYRTLKHLIMHLRFMAQNDDHTSMHCRNLAIVWAPNLLRSRELEAGLAAFTEARVQSVVTEFLIVNGDILFSDKLQSVQYDAEHKPPRPRSLMILPSPKLISLEEAQARSKSGIVTPTAVSSGSQNTSFSAAEYPIPRLRESSNTQKGSFERRTSHYKKDTANTATHSTTSPTTVSKSRKVTNIKKQGRIVPHYIEPLSSPTEAWTEPKQQAGSSQTSHGSGWKTKLGSLLRKGAHLHGPSEKCHRHSSLRRSHSDDSLISSHGSQQKLSGSQISLDFIRPPLTHAVSCEEPGLSDRSHPEPQVPHPRLHMADSSTVSLRRKIHDVSHRRRNSHTRHSRPAGVIYTDEDMRLCNDHMIGFKDKAMAHNKKKNPNLDPTVRCSSPFSGLSSDFPGVMGEQGLDFDPLSYKPTNKLFLPQQDGNDSGTKTDPGKSRNGEGTISDHLVQSSKYNFSSNEKKYDVSLDKNTDVMVSIKRVDSVQSLHGEPVFAAISSRQKDTKFPSQKVEKADDAWSLPTIYQESKTMSRALESMTADAVISTINCEPNKKRPCSKSAEGPCEQSKSNLDCDTKTQSTTSTHGRLKVSNSSFDELTADSIADTASSIIIPRRMTASEQLGLLNKNSKCGIVSGNKKNSELCESPMQEDEIKSITDNPATFNKQTEEKFLQLDLNENITDLCDNQHTPDTDGNKMSRKETHKISPQMSVQCYTMPQEEAMKKGSHYGSFIALVGTNVENPSEKVKASSQNSEEGYCSTVVDQAVCSQTRNQGHKVNQTVHDDSKTLHNLPSFYLTQEYDHIPASKRPYSATCVSSKVAETRSYTRPKSAQVKSVSNRSRARSNCDDEVPPSRRSYEHSHIFSPRLNTFNPEGRQREDYYFGHTPPTHSPRDKHVTSDESHTPNLFHNRSQSEDASQHYDGMDVHQNAQGNFAPEGATPCIMEKRVVIGRRLELDNHYKPSMNYPQPAPRKHYRSFSAGDSLEHSTFYIPPPEHKPVPHPRTTISSHINSLKPISHTRSYTRHSTGSTSVRLQTDPSHTSHKYVCNSATENKHSSKQDYQESYYANTHKQITTSYSNETYEDCYSAETTQASRSHDKQTEIGSKRYFQQKDLERRVTSSKSIPKPEHLDHISYFSHRRPKPAPRHYRPSHTEGQSYSNASYEAHQNIHQRDPTSSVNTSDVFGESLLHQHSHAPRNSLVQTSTALSWV</sequence>
<dbReference type="Gene3D" id="1.10.555.10">
    <property type="entry name" value="Rho GTPase activation protein"/>
    <property type="match status" value="1"/>
</dbReference>
<dbReference type="InterPro" id="IPR036028">
    <property type="entry name" value="SH3-like_dom_sf"/>
</dbReference>
<dbReference type="SMART" id="SM00326">
    <property type="entry name" value="SH3"/>
    <property type="match status" value="1"/>
</dbReference>
<evidence type="ECO:0008006" key="9">
    <source>
        <dbReference type="Google" id="ProtNLM"/>
    </source>
</evidence>
<feature type="compositionally biased region" description="Basic and acidic residues" evidence="4">
    <location>
        <begin position="1140"/>
        <end position="1156"/>
    </location>
</feature>
<dbReference type="InterPro" id="IPR000198">
    <property type="entry name" value="RhoGAP_dom"/>
</dbReference>
<dbReference type="EMBL" id="CAWYQH010000035">
    <property type="protein sequence ID" value="CAK8676605.1"/>
    <property type="molecule type" value="Genomic_DNA"/>
</dbReference>
<feature type="compositionally biased region" description="Polar residues" evidence="4">
    <location>
        <begin position="658"/>
        <end position="679"/>
    </location>
</feature>
<evidence type="ECO:0000256" key="4">
    <source>
        <dbReference type="SAM" id="MobiDB-lite"/>
    </source>
</evidence>
<feature type="region of interest" description="Disordered" evidence="4">
    <location>
        <begin position="747"/>
        <end position="768"/>
    </location>
</feature>
<feature type="domain" description="SH3" evidence="5">
    <location>
        <begin position="201"/>
        <end position="260"/>
    </location>
</feature>
<organism evidence="7 8">
    <name type="scientific">Clavelina lepadiformis</name>
    <name type="common">Light-bulb sea squirt</name>
    <name type="synonym">Ascidia lepadiformis</name>
    <dbReference type="NCBI Taxonomy" id="159417"/>
    <lineage>
        <taxon>Eukaryota</taxon>
        <taxon>Metazoa</taxon>
        <taxon>Chordata</taxon>
        <taxon>Tunicata</taxon>
        <taxon>Ascidiacea</taxon>
        <taxon>Aplousobranchia</taxon>
        <taxon>Clavelinidae</taxon>
        <taxon>Clavelina</taxon>
    </lineage>
</organism>
<keyword evidence="2" id="KW-0343">GTPase activation</keyword>
<feature type="region of interest" description="Disordered" evidence="4">
    <location>
        <begin position="1336"/>
        <end position="1368"/>
    </location>
</feature>
<feature type="compositionally biased region" description="Low complexity" evidence="4">
    <location>
        <begin position="22"/>
        <end position="33"/>
    </location>
</feature>
<reference evidence="7 8" key="1">
    <citation type="submission" date="2024-02" db="EMBL/GenBank/DDBJ databases">
        <authorList>
            <person name="Daric V."/>
            <person name="Darras S."/>
        </authorList>
    </citation>
    <scope>NUCLEOTIDE SEQUENCE [LARGE SCALE GENOMIC DNA]</scope>
</reference>
<feature type="region of interest" description="Disordered" evidence="4">
    <location>
        <begin position="1564"/>
        <end position="1609"/>
    </location>
</feature>
<evidence type="ECO:0000256" key="3">
    <source>
        <dbReference type="PROSITE-ProRule" id="PRU00192"/>
    </source>
</evidence>
<dbReference type="Pfam" id="PF00620">
    <property type="entry name" value="RhoGAP"/>
    <property type="match status" value="1"/>
</dbReference>
<dbReference type="SMART" id="SM00324">
    <property type="entry name" value="RhoGAP"/>
    <property type="match status" value="1"/>
</dbReference>
<evidence type="ECO:0000259" key="6">
    <source>
        <dbReference type="PROSITE" id="PS50238"/>
    </source>
</evidence>